<dbReference type="GO" id="GO:0016787">
    <property type="term" value="F:hydrolase activity"/>
    <property type="evidence" value="ECO:0007669"/>
    <property type="project" value="UniProtKB-KW"/>
</dbReference>
<dbReference type="Pfam" id="PF04231">
    <property type="entry name" value="Endonuclease_1"/>
    <property type="match status" value="1"/>
</dbReference>
<evidence type="ECO:0000256" key="3">
    <source>
        <dbReference type="SAM" id="SignalP"/>
    </source>
</evidence>
<organism evidence="4 5">
    <name type="scientific">Muiribacterium halophilum</name>
    <dbReference type="NCBI Taxonomy" id="2053465"/>
    <lineage>
        <taxon>Bacteria</taxon>
        <taxon>Candidatus Muiribacteriota</taxon>
        <taxon>Candidatus Muiribacteriia</taxon>
        <taxon>Candidatus Muiribacteriales</taxon>
        <taxon>Candidatus Muiribacteriaceae</taxon>
        <taxon>Candidatus Muiribacterium</taxon>
    </lineage>
</organism>
<dbReference type="InterPro" id="IPR044925">
    <property type="entry name" value="His-Me_finger_sf"/>
</dbReference>
<keyword evidence="2" id="KW-0378">Hydrolase</keyword>
<feature type="chain" id="PRO_5014872550" description="Endonuclease I" evidence="3">
    <location>
        <begin position="21"/>
        <end position="293"/>
    </location>
</feature>
<evidence type="ECO:0000313" key="5">
    <source>
        <dbReference type="Proteomes" id="UP000234857"/>
    </source>
</evidence>
<dbReference type="SUPFAM" id="SSF54060">
    <property type="entry name" value="His-Me finger endonucleases"/>
    <property type="match status" value="1"/>
</dbReference>
<proteinExistence type="predicted"/>
<name>A0A2N5ZD46_MUIH1</name>
<evidence type="ECO:0008006" key="6">
    <source>
        <dbReference type="Google" id="ProtNLM"/>
    </source>
</evidence>
<sequence>MKKTFFIAALILTFTLSVCALDIDSLDGAFRINKLTEDGYQTINNVNLVQQSDERGTISYEGTTEERNSRFNITFFHEDDGVYAIVEDGDFEAIYVVSDASDFHITLVNTDYPYDEMKLVYDKSGNDFDYDQYYSYLACLDERDLKRKLHDLIDNQKAVGYNSARVYIFRDLYNKDGYVEGVYTGKTLKTNNVPNSNIMNTEHTWPQSHFSGSEASTKKCDLHHLYPTDSKANSRRSSFDFGEVDSITWQEGGSYLGYNTNGHMIFEPRDEHKGNVARAIFYFSVRYNQSVNH</sequence>
<gene>
    <name evidence="4" type="ORF">C0601_09870</name>
</gene>
<protein>
    <recommendedName>
        <fullName evidence="6">Endonuclease I</fullName>
    </recommendedName>
</protein>
<feature type="signal peptide" evidence="3">
    <location>
        <begin position="1"/>
        <end position="20"/>
    </location>
</feature>
<dbReference type="InterPro" id="IPR007346">
    <property type="entry name" value="Endonuclease-I"/>
</dbReference>
<dbReference type="PANTHER" id="PTHR33607">
    <property type="entry name" value="ENDONUCLEASE-1"/>
    <property type="match status" value="1"/>
</dbReference>
<keyword evidence="3" id="KW-0732">Signal</keyword>
<reference evidence="4 5" key="1">
    <citation type="submission" date="2017-11" db="EMBL/GenBank/DDBJ databases">
        <title>Genome-resolved metagenomics identifies genetic mobility, metabolic interactions, and unexpected diversity in perchlorate-reducing communities.</title>
        <authorList>
            <person name="Barnum T.P."/>
            <person name="Figueroa I.A."/>
            <person name="Carlstrom C.I."/>
            <person name="Lucas L.N."/>
            <person name="Engelbrektson A.L."/>
            <person name="Coates J.D."/>
        </authorList>
    </citation>
    <scope>NUCLEOTIDE SEQUENCE [LARGE SCALE GENOMIC DNA]</scope>
    <source>
        <strain evidence="4">BM706</strain>
    </source>
</reference>
<dbReference type="AlphaFoldDB" id="A0A2N5ZD46"/>
<dbReference type="Proteomes" id="UP000234857">
    <property type="component" value="Unassembled WGS sequence"/>
</dbReference>
<evidence type="ECO:0000256" key="2">
    <source>
        <dbReference type="ARBA" id="ARBA00022801"/>
    </source>
</evidence>
<comment type="caution">
    <text evidence="4">The sequence shown here is derived from an EMBL/GenBank/DDBJ whole genome shotgun (WGS) entry which is preliminary data.</text>
</comment>
<evidence type="ECO:0000313" key="4">
    <source>
        <dbReference type="EMBL" id="PLX16588.1"/>
    </source>
</evidence>
<evidence type="ECO:0000256" key="1">
    <source>
        <dbReference type="ARBA" id="ARBA00022722"/>
    </source>
</evidence>
<dbReference type="PANTHER" id="PTHR33607:SF2">
    <property type="entry name" value="ENDONUCLEASE-1"/>
    <property type="match status" value="1"/>
</dbReference>
<dbReference type="GO" id="GO:0004518">
    <property type="term" value="F:nuclease activity"/>
    <property type="evidence" value="ECO:0007669"/>
    <property type="project" value="UniProtKB-KW"/>
</dbReference>
<accession>A0A2N5ZD46</accession>
<keyword evidence="1" id="KW-0540">Nuclease</keyword>
<dbReference type="EMBL" id="PKTG01000110">
    <property type="protein sequence ID" value="PLX16588.1"/>
    <property type="molecule type" value="Genomic_DNA"/>
</dbReference>